<dbReference type="EMBL" id="JAWIIV010000043">
    <property type="protein sequence ID" value="MEC4723086.1"/>
    <property type="molecule type" value="Genomic_DNA"/>
</dbReference>
<dbReference type="GO" id="GO:0016787">
    <property type="term" value="F:hydrolase activity"/>
    <property type="evidence" value="ECO:0007669"/>
    <property type="project" value="UniProtKB-KW"/>
</dbReference>
<accession>A0ABU6JHG7</accession>
<evidence type="ECO:0000313" key="2">
    <source>
        <dbReference type="Proteomes" id="UP001352263"/>
    </source>
</evidence>
<evidence type="ECO:0000313" key="1">
    <source>
        <dbReference type="EMBL" id="MEC4723086.1"/>
    </source>
</evidence>
<dbReference type="Gene3D" id="3.40.50.1820">
    <property type="entry name" value="alpha/beta hydrolase"/>
    <property type="match status" value="1"/>
</dbReference>
<dbReference type="RefSeq" id="WP_326509709.1">
    <property type="nucleotide sequence ID" value="NZ_JAWIIV010000043.1"/>
</dbReference>
<organism evidence="1 2">
    <name type="scientific">Noviherbaspirillum album</name>
    <dbReference type="NCBI Taxonomy" id="3080276"/>
    <lineage>
        <taxon>Bacteria</taxon>
        <taxon>Pseudomonadati</taxon>
        <taxon>Pseudomonadota</taxon>
        <taxon>Betaproteobacteria</taxon>
        <taxon>Burkholderiales</taxon>
        <taxon>Oxalobacteraceae</taxon>
        <taxon>Noviherbaspirillum</taxon>
    </lineage>
</organism>
<dbReference type="Proteomes" id="UP001352263">
    <property type="component" value="Unassembled WGS sequence"/>
</dbReference>
<dbReference type="SUPFAM" id="SSF53474">
    <property type="entry name" value="alpha/beta-Hydrolases"/>
    <property type="match status" value="1"/>
</dbReference>
<keyword evidence="1" id="KW-0378">Hydrolase</keyword>
<comment type="caution">
    <text evidence="1">The sequence shown here is derived from an EMBL/GenBank/DDBJ whole genome shotgun (WGS) entry which is preliminary data.</text>
</comment>
<protein>
    <submittedName>
        <fullName evidence="1">Alpha/beta hydrolase</fullName>
    </submittedName>
</protein>
<keyword evidence="2" id="KW-1185">Reference proteome</keyword>
<reference evidence="1 2" key="1">
    <citation type="submission" date="2023-10" db="EMBL/GenBank/DDBJ databases">
        <title>Noviherbaspirillum sp. CPCC 100848 genome assembly.</title>
        <authorList>
            <person name="Li X.Y."/>
            <person name="Fang X.M."/>
        </authorList>
    </citation>
    <scope>NUCLEOTIDE SEQUENCE [LARGE SCALE GENOMIC DNA]</scope>
    <source>
        <strain evidence="1 2">CPCC 100848</strain>
    </source>
</reference>
<gene>
    <name evidence="1" type="ORF">RY831_28395</name>
</gene>
<proteinExistence type="predicted"/>
<dbReference type="InterPro" id="IPR029058">
    <property type="entry name" value="AB_hydrolase_fold"/>
</dbReference>
<sequence>MFYPNNGTSASPFLFALEPYHAVCNYLAGQMNFSGSLMQGDGHPVLVIPGLAASGAATLDLRTRLRDLGYAVYDWKHGINGGHGHDLEGWMRMLGRQVEELHDRHHSPISIVGWSLGGAYARELGHRHPSRIRQVITLATPFGLMGESSLSESSGMPVRSTSIYSQTDGIVSWEKCVGPESGQHRNIEVNGVSHFGMVHHPEILGVIAGLLGEPVMEHA</sequence>
<name>A0ABU6JHG7_9BURK</name>